<sequence>MIKLLAVLKSINHQPSDLSYLLVLFNQMLNSAELNSDEILESNRENLHMMGPIQQLIILYSFLYLISKNQTSHKKLKTSKTRYSEHFSRTEMTKNNSFNRICKFVDDLIHGGEQESATSIKKIINRSQINKNLDPSDRDLINFLQFYKNKINKINDIDFISEFCSIMLFEEYYTIPESFKN</sequence>
<dbReference type="AlphaFoldDB" id="A0A3M7T932"/>
<protein>
    <submittedName>
        <fullName evidence="1">Uncharacterized protein</fullName>
    </submittedName>
</protein>
<dbReference type="EMBL" id="REGN01000082">
    <property type="protein sequence ID" value="RNA44604.1"/>
    <property type="molecule type" value="Genomic_DNA"/>
</dbReference>
<accession>A0A3M7T932</accession>
<keyword evidence="2" id="KW-1185">Reference proteome</keyword>
<gene>
    <name evidence="1" type="ORF">BpHYR1_035197</name>
</gene>
<reference evidence="1 2" key="1">
    <citation type="journal article" date="2018" name="Sci. Rep.">
        <title>Genomic signatures of local adaptation to the degree of environmental predictability in rotifers.</title>
        <authorList>
            <person name="Franch-Gras L."/>
            <person name="Hahn C."/>
            <person name="Garcia-Roger E.M."/>
            <person name="Carmona M.J."/>
            <person name="Serra M."/>
            <person name="Gomez A."/>
        </authorList>
    </citation>
    <scope>NUCLEOTIDE SEQUENCE [LARGE SCALE GENOMIC DNA]</scope>
    <source>
        <strain evidence="1">HYR1</strain>
    </source>
</reference>
<comment type="caution">
    <text evidence="1">The sequence shown here is derived from an EMBL/GenBank/DDBJ whole genome shotgun (WGS) entry which is preliminary data.</text>
</comment>
<dbReference type="Proteomes" id="UP000276133">
    <property type="component" value="Unassembled WGS sequence"/>
</dbReference>
<proteinExistence type="predicted"/>
<evidence type="ECO:0000313" key="1">
    <source>
        <dbReference type="EMBL" id="RNA44604.1"/>
    </source>
</evidence>
<evidence type="ECO:0000313" key="2">
    <source>
        <dbReference type="Proteomes" id="UP000276133"/>
    </source>
</evidence>
<name>A0A3M7T932_BRAPC</name>
<organism evidence="1 2">
    <name type="scientific">Brachionus plicatilis</name>
    <name type="common">Marine rotifer</name>
    <name type="synonym">Brachionus muelleri</name>
    <dbReference type="NCBI Taxonomy" id="10195"/>
    <lineage>
        <taxon>Eukaryota</taxon>
        <taxon>Metazoa</taxon>
        <taxon>Spiralia</taxon>
        <taxon>Gnathifera</taxon>
        <taxon>Rotifera</taxon>
        <taxon>Eurotatoria</taxon>
        <taxon>Monogononta</taxon>
        <taxon>Pseudotrocha</taxon>
        <taxon>Ploima</taxon>
        <taxon>Brachionidae</taxon>
        <taxon>Brachionus</taxon>
    </lineage>
</organism>